<evidence type="ECO:0000313" key="1">
    <source>
        <dbReference type="EMBL" id="GMN30228.1"/>
    </source>
</evidence>
<reference evidence="1" key="1">
    <citation type="submission" date="2023-07" db="EMBL/GenBank/DDBJ databases">
        <title>draft genome sequence of fig (Ficus carica).</title>
        <authorList>
            <person name="Takahashi T."/>
            <person name="Nishimura K."/>
        </authorList>
    </citation>
    <scope>NUCLEOTIDE SEQUENCE</scope>
</reference>
<evidence type="ECO:0000313" key="2">
    <source>
        <dbReference type="Proteomes" id="UP001187192"/>
    </source>
</evidence>
<protein>
    <submittedName>
        <fullName evidence="1">Uncharacterized protein</fullName>
    </submittedName>
</protein>
<accession>A0AA87Z637</accession>
<dbReference type="EMBL" id="BTGU01000002">
    <property type="protein sequence ID" value="GMN30228.1"/>
    <property type="molecule type" value="Genomic_DNA"/>
</dbReference>
<dbReference type="Proteomes" id="UP001187192">
    <property type="component" value="Unassembled WGS sequence"/>
</dbReference>
<proteinExistence type="predicted"/>
<dbReference type="AlphaFoldDB" id="A0AA87Z637"/>
<keyword evidence="2" id="KW-1185">Reference proteome</keyword>
<gene>
    <name evidence="1" type="ORF">TIFTF001_002745</name>
</gene>
<dbReference type="Gramene" id="FCD_00006308-RA">
    <property type="protein sequence ID" value="FCD_00006308-RA:cds"/>
    <property type="gene ID" value="FCD_00006308"/>
</dbReference>
<name>A0AA87Z637_FICCA</name>
<organism evidence="1 2">
    <name type="scientific">Ficus carica</name>
    <name type="common">Common fig</name>
    <dbReference type="NCBI Taxonomy" id="3494"/>
    <lineage>
        <taxon>Eukaryota</taxon>
        <taxon>Viridiplantae</taxon>
        <taxon>Streptophyta</taxon>
        <taxon>Embryophyta</taxon>
        <taxon>Tracheophyta</taxon>
        <taxon>Spermatophyta</taxon>
        <taxon>Magnoliopsida</taxon>
        <taxon>eudicotyledons</taxon>
        <taxon>Gunneridae</taxon>
        <taxon>Pentapetalae</taxon>
        <taxon>rosids</taxon>
        <taxon>fabids</taxon>
        <taxon>Rosales</taxon>
        <taxon>Moraceae</taxon>
        <taxon>Ficeae</taxon>
        <taxon>Ficus</taxon>
    </lineage>
</organism>
<sequence length="54" mass="5539">MTSASSPHRRISTLMIVGGGKGASMISASGITITEEGAGTVNLKKFTREVGPTF</sequence>
<comment type="caution">
    <text evidence="1">The sequence shown here is derived from an EMBL/GenBank/DDBJ whole genome shotgun (WGS) entry which is preliminary data.</text>
</comment>